<feature type="domain" description="Nudix hydrolase" evidence="1">
    <location>
        <begin position="139"/>
        <end position="289"/>
    </location>
</feature>
<dbReference type="GO" id="GO:0044715">
    <property type="term" value="F:8-oxo-dGDP phosphatase activity"/>
    <property type="evidence" value="ECO:0007669"/>
    <property type="project" value="UniProtKB-ARBA"/>
</dbReference>
<name>A0A8T9BT11_9HELO</name>
<dbReference type="Gene3D" id="3.90.79.10">
    <property type="entry name" value="Nucleoside Triphosphate Pyrophosphohydrolase"/>
    <property type="match status" value="1"/>
</dbReference>
<dbReference type="InterPro" id="IPR000086">
    <property type="entry name" value="NUDIX_hydrolase_dom"/>
</dbReference>
<comment type="caution">
    <text evidence="2">The sequence shown here is derived from an EMBL/GenBank/DDBJ whole genome shotgun (WGS) entry which is preliminary data.</text>
</comment>
<dbReference type="CDD" id="cd03676">
    <property type="entry name" value="NUDIX_Tnr3_like"/>
    <property type="match status" value="1"/>
</dbReference>
<dbReference type="InterPro" id="IPR031804">
    <property type="entry name" value="DUF4743"/>
</dbReference>
<dbReference type="Pfam" id="PF00293">
    <property type="entry name" value="NUDIX"/>
    <property type="match status" value="1"/>
</dbReference>
<reference evidence="2 3" key="1">
    <citation type="submission" date="2018-05" db="EMBL/GenBank/DDBJ databases">
        <title>Genome sequencing and assembly of the regulated plant pathogen Lachnellula willkommii and related sister species for the development of diagnostic species identification markers.</title>
        <authorList>
            <person name="Giroux E."/>
            <person name="Bilodeau G."/>
        </authorList>
    </citation>
    <scope>NUCLEOTIDE SEQUENCE [LARGE SCALE GENOMIC DNA]</scope>
    <source>
        <strain evidence="2 3">CBS 268.59</strain>
    </source>
</reference>
<proteinExistence type="predicted"/>
<dbReference type="PROSITE" id="PS51462">
    <property type="entry name" value="NUDIX"/>
    <property type="match status" value="1"/>
</dbReference>
<sequence length="323" mass="36040">MKSHLELIGESQLPYPGTEGHTSFLSTSYTLLSRTSTAEFPIGYILESVFNALTKVPVAIKGELEVNRARRTIAWPLFPTESERSAVVAATCAYWREKGTFEVLKGWRNELYPVYGPDNELLFNVERSASPLLGVVTYGVHMSCYTVVSEEEGKGYPFKLWIPRRAKTKQTYGGMLDNTVAGGIASGEEHFESLVREADEEASLPGKLVREKAEDVGAITYIYVREGRAGGESGVVQPECQYVYDLELPKDVIPQPKDGEVECFYLWTVEECLEALGKGEFKPNCAACVLDFLVRRKVIGGKEGEEISRRLHRKLDFPEPHGT</sequence>
<dbReference type="Proteomes" id="UP000469558">
    <property type="component" value="Unassembled WGS sequence"/>
</dbReference>
<dbReference type="SUPFAM" id="SSF55811">
    <property type="entry name" value="Nudix"/>
    <property type="match status" value="1"/>
</dbReference>
<protein>
    <recommendedName>
        <fullName evidence="1">Nudix hydrolase domain-containing protein</fullName>
    </recommendedName>
</protein>
<dbReference type="OrthoDB" id="10261522at2759"/>
<evidence type="ECO:0000259" key="1">
    <source>
        <dbReference type="PROSITE" id="PS51462"/>
    </source>
</evidence>
<evidence type="ECO:0000313" key="3">
    <source>
        <dbReference type="Proteomes" id="UP000469558"/>
    </source>
</evidence>
<dbReference type="InterPro" id="IPR015797">
    <property type="entry name" value="NUDIX_hydrolase-like_dom_sf"/>
</dbReference>
<gene>
    <name evidence="2" type="primary">YJR142W_0</name>
    <name evidence="2" type="ORF">LSUE1_G009240</name>
</gene>
<evidence type="ECO:0000313" key="2">
    <source>
        <dbReference type="EMBL" id="TVY53929.1"/>
    </source>
</evidence>
<dbReference type="PANTHER" id="PTHR13622:SF8">
    <property type="entry name" value="THIAMIN PYROPHOSPHOKINASE 1"/>
    <property type="match status" value="1"/>
</dbReference>
<dbReference type="EMBL" id="QGMK01003165">
    <property type="protein sequence ID" value="TVY53929.1"/>
    <property type="molecule type" value="Genomic_DNA"/>
</dbReference>
<keyword evidence="3" id="KW-1185">Reference proteome</keyword>
<dbReference type="AlphaFoldDB" id="A0A8T9BT11"/>
<dbReference type="Pfam" id="PF15916">
    <property type="entry name" value="DUF4743"/>
    <property type="match status" value="1"/>
</dbReference>
<dbReference type="FunFam" id="3.90.79.10:FF:000019">
    <property type="entry name" value="Thiamin pyrophosphokinase, putative"/>
    <property type="match status" value="1"/>
</dbReference>
<accession>A0A8T9BT11</accession>
<organism evidence="2 3">
    <name type="scientific">Lachnellula suecica</name>
    <dbReference type="NCBI Taxonomy" id="602035"/>
    <lineage>
        <taxon>Eukaryota</taxon>
        <taxon>Fungi</taxon>
        <taxon>Dikarya</taxon>
        <taxon>Ascomycota</taxon>
        <taxon>Pezizomycotina</taxon>
        <taxon>Leotiomycetes</taxon>
        <taxon>Helotiales</taxon>
        <taxon>Lachnaceae</taxon>
        <taxon>Lachnellula</taxon>
    </lineage>
</organism>
<dbReference type="PANTHER" id="PTHR13622">
    <property type="entry name" value="THIAMIN PYROPHOSPHOKINASE"/>
    <property type="match status" value="1"/>
</dbReference>